<feature type="region of interest" description="Disordered" evidence="1">
    <location>
        <begin position="39"/>
        <end position="60"/>
    </location>
</feature>
<feature type="non-terminal residue" evidence="2">
    <location>
        <position position="1"/>
    </location>
</feature>
<dbReference type="EMBL" id="CAUYUJ010014539">
    <property type="protein sequence ID" value="CAK0842944.1"/>
    <property type="molecule type" value="Genomic_DNA"/>
</dbReference>
<comment type="caution">
    <text evidence="2">The sequence shown here is derived from an EMBL/GenBank/DDBJ whole genome shotgun (WGS) entry which is preliminary data.</text>
</comment>
<organism evidence="2 3">
    <name type="scientific">Prorocentrum cordatum</name>
    <dbReference type="NCBI Taxonomy" id="2364126"/>
    <lineage>
        <taxon>Eukaryota</taxon>
        <taxon>Sar</taxon>
        <taxon>Alveolata</taxon>
        <taxon>Dinophyceae</taxon>
        <taxon>Prorocentrales</taxon>
        <taxon>Prorocentraceae</taxon>
        <taxon>Prorocentrum</taxon>
    </lineage>
</organism>
<dbReference type="Proteomes" id="UP001189429">
    <property type="component" value="Unassembled WGS sequence"/>
</dbReference>
<sequence>EGGQGLEEALLECVSNVGAKLSFQIGWYHHLTKDRAVHGPSLARDPALVGPRRGSGTSPG</sequence>
<name>A0ABN9TBD7_9DINO</name>
<accession>A0ABN9TBD7</accession>
<evidence type="ECO:0000313" key="2">
    <source>
        <dbReference type="EMBL" id="CAK0842944.1"/>
    </source>
</evidence>
<reference evidence="2" key="1">
    <citation type="submission" date="2023-10" db="EMBL/GenBank/DDBJ databases">
        <authorList>
            <person name="Chen Y."/>
            <person name="Shah S."/>
            <person name="Dougan E. K."/>
            <person name="Thang M."/>
            <person name="Chan C."/>
        </authorList>
    </citation>
    <scope>NUCLEOTIDE SEQUENCE [LARGE SCALE GENOMIC DNA]</scope>
</reference>
<proteinExistence type="predicted"/>
<keyword evidence="3" id="KW-1185">Reference proteome</keyword>
<evidence type="ECO:0000313" key="3">
    <source>
        <dbReference type="Proteomes" id="UP001189429"/>
    </source>
</evidence>
<evidence type="ECO:0000256" key="1">
    <source>
        <dbReference type="SAM" id="MobiDB-lite"/>
    </source>
</evidence>
<protein>
    <submittedName>
        <fullName evidence="2">Uncharacterized protein</fullName>
    </submittedName>
</protein>
<gene>
    <name evidence="2" type="ORF">PCOR1329_LOCUS37454</name>
</gene>